<feature type="signal peptide" evidence="7">
    <location>
        <begin position="1"/>
        <end position="24"/>
    </location>
</feature>
<evidence type="ECO:0000256" key="2">
    <source>
        <dbReference type="ARBA" id="ARBA00022729"/>
    </source>
</evidence>
<accession>A0A9D3M6I0</accession>
<dbReference type="Pfam" id="PF09992">
    <property type="entry name" value="NAGPA"/>
    <property type="match status" value="1"/>
</dbReference>
<dbReference type="InterPro" id="IPR018711">
    <property type="entry name" value="NAGPA"/>
</dbReference>
<keyword evidence="4 5" id="KW-1015">Disulfide bond</keyword>
<evidence type="ECO:0000256" key="4">
    <source>
        <dbReference type="ARBA" id="ARBA00023157"/>
    </source>
</evidence>
<evidence type="ECO:0000256" key="5">
    <source>
        <dbReference type="PROSITE-ProRule" id="PRU00076"/>
    </source>
</evidence>
<keyword evidence="1 5" id="KW-0245">EGF-like domain</keyword>
<gene>
    <name evidence="9" type="ORF">ANANG_G00178410</name>
</gene>
<dbReference type="PROSITE" id="PS50026">
    <property type="entry name" value="EGF_3"/>
    <property type="match status" value="1"/>
</dbReference>
<evidence type="ECO:0000256" key="7">
    <source>
        <dbReference type="SAM" id="SignalP"/>
    </source>
</evidence>
<dbReference type="Gene3D" id="2.170.300.10">
    <property type="entry name" value="Tie2 ligand-binding domain superfamily"/>
    <property type="match status" value="1"/>
</dbReference>
<dbReference type="FunFam" id="2.170.300.10:FF:000041">
    <property type="entry name" value="Tyrosine protein kinase receptor tie-1, putative"/>
    <property type="match status" value="1"/>
</dbReference>
<evidence type="ECO:0000256" key="1">
    <source>
        <dbReference type="ARBA" id="ARBA00022536"/>
    </source>
</evidence>
<reference evidence="9" key="1">
    <citation type="submission" date="2021-01" db="EMBL/GenBank/DDBJ databases">
        <title>A chromosome-scale assembly of European eel, Anguilla anguilla.</title>
        <authorList>
            <person name="Henkel C."/>
            <person name="Jong-Raadsen S.A."/>
            <person name="Dufour S."/>
            <person name="Weltzien F.-A."/>
            <person name="Palstra A.P."/>
            <person name="Pelster B."/>
            <person name="Spaink H.P."/>
            <person name="Van Den Thillart G.E."/>
            <person name="Jansen H."/>
            <person name="Zahm M."/>
            <person name="Klopp C."/>
            <person name="Cedric C."/>
            <person name="Louis A."/>
            <person name="Berthelot C."/>
            <person name="Parey E."/>
            <person name="Roest Crollius H."/>
            <person name="Montfort J."/>
            <person name="Robinson-Rechavi M."/>
            <person name="Bucao C."/>
            <person name="Bouchez O."/>
            <person name="Gislard M."/>
            <person name="Lluch J."/>
            <person name="Milhes M."/>
            <person name="Lampietro C."/>
            <person name="Lopez Roques C."/>
            <person name="Donnadieu C."/>
            <person name="Braasch I."/>
            <person name="Desvignes T."/>
            <person name="Postlethwait J."/>
            <person name="Bobe J."/>
            <person name="Guiguen Y."/>
            <person name="Dirks R."/>
        </authorList>
    </citation>
    <scope>NUCLEOTIDE SEQUENCE</scope>
    <source>
        <strain evidence="9">Tag_6206</strain>
        <tissue evidence="9">Liver</tissue>
    </source>
</reference>
<evidence type="ECO:0000256" key="6">
    <source>
        <dbReference type="SAM" id="MobiDB-lite"/>
    </source>
</evidence>
<dbReference type="SUPFAM" id="SSF57196">
    <property type="entry name" value="EGF/Laminin"/>
    <property type="match status" value="1"/>
</dbReference>
<dbReference type="InterPro" id="IPR000742">
    <property type="entry name" value="EGF"/>
</dbReference>
<dbReference type="AlphaFoldDB" id="A0A9D3M6I0"/>
<evidence type="ECO:0000313" key="10">
    <source>
        <dbReference type="Proteomes" id="UP001044222"/>
    </source>
</evidence>
<dbReference type="PANTHER" id="PTHR40446:SF2">
    <property type="entry name" value="N-ACETYLGLUCOSAMINE-1-PHOSPHODIESTER ALPHA-N-ACETYLGLUCOSAMINIDASE"/>
    <property type="match status" value="1"/>
</dbReference>
<comment type="caution">
    <text evidence="5">Lacks conserved residue(s) required for the propagation of feature annotation.</text>
</comment>
<feature type="domain" description="EGF-like" evidence="8">
    <location>
        <begin position="408"/>
        <end position="443"/>
    </location>
</feature>
<proteinExistence type="predicted"/>
<feature type="chain" id="PRO_5039016285" description="EGF-like domain-containing protein" evidence="7">
    <location>
        <begin position="25"/>
        <end position="617"/>
    </location>
</feature>
<evidence type="ECO:0000313" key="9">
    <source>
        <dbReference type="EMBL" id="KAG5842512.1"/>
    </source>
</evidence>
<dbReference type="PROSITE" id="PS00022">
    <property type="entry name" value="EGF_1"/>
    <property type="match status" value="2"/>
</dbReference>
<dbReference type="CDD" id="cd00055">
    <property type="entry name" value="EGF_Lam"/>
    <property type="match status" value="1"/>
</dbReference>
<feature type="region of interest" description="Disordered" evidence="6">
    <location>
        <begin position="570"/>
        <end position="617"/>
    </location>
</feature>
<dbReference type="SMART" id="SM00180">
    <property type="entry name" value="EGF_Lam"/>
    <property type="match status" value="1"/>
</dbReference>
<dbReference type="GO" id="GO:0033299">
    <property type="term" value="P:secretion of lysosomal enzymes"/>
    <property type="evidence" value="ECO:0007669"/>
    <property type="project" value="TreeGrafter"/>
</dbReference>
<dbReference type="Gene3D" id="2.10.25.10">
    <property type="entry name" value="Laminin"/>
    <property type="match status" value="1"/>
</dbReference>
<name>A0A9D3M6I0_ANGAN</name>
<evidence type="ECO:0000256" key="3">
    <source>
        <dbReference type="ARBA" id="ARBA00022737"/>
    </source>
</evidence>
<evidence type="ECO:0000259" key="8">
    <source>
        <dbReference type="PROSITE" id="PS50026"/>
    </source>
</evidence>
<comment type="caution">
    <text evidence="9">The sequence shown here is derived from an EMBL/GenBank/DDBJ whole genome shotgun (WGS) entry which is preliminary data.</text>
</comment>
<dbReference type="SMART" id="SM00181">
    <property type="entry name" value="EGF"/>
    <property type="match status" value="3"/>
</dbReference>
<protein>
    <recommendedName>
        <fullName evidence="8">EGF-like domain-containing protein</fullName>
    </recommendedName>
</protein>
<keyword evidence="3" id="KW-0677">Repeat</keyword>
<feature type="disulfide bond" evidence="5">
    <location>
        <begin position="433"/>
        <end position="442"/>
    </location>
</feature>
<dbReference type="Pfam" id="PF23106">
    <property type="entry name" value="EGF_Teneurin"/>
    <property type="match status" value="1"/>
</dbReference>
<organism evidence="9 10">
    <name type="scientific">Anguilla anguilla</name>
    <name type="common">European freshwater eel</name>
    <name type="synonym">Muraena anguilla</name>
    <dbReference type="NCBI Taxonomy" id="7936"/>
    <lineage>
        <taxon>Eukaryota</taxon>
        <taxon>Metazoa</taxon>
        <taxon>Chordata</taxon>
        <taxon>Craniata</taxon>
        <taxon>Vertebrata</taxon>
        <taxon>Euteleostomi</taxon>
        <taxon>Actinopterygii</taxon>
        <taxon>Neopterygii</taxon>
        <taxon>Teleostei</taxon>
        <taxon>Anguilliformes</taxon>
        <taxon>Anguillidae</taxon>
        <taxon>Anguilla</taxon>
    </lineage>
</organism>
<dbReference type="Proteomes" id="UP001044222">
    <property type="component" value="Chromosome 9"/>
</dbReference>
<keyword evidence="10" id="KW-1185">Reference proteome</keyword>
<dbReference type="PROSITE" id="PS01186">
    <property type="entry name" value="EGF_2"/>
    <property type="match status" value="1"/>
</dbReference>
<dbReference type="EMBL" id="JAFIRN010000009">
    <property type="protein sequence ID" value="KAG5842512.1"/>
    <property type="molecule type" value="Genomic_DNA"/>
</dbReference>
<feature type="compositionally biased region" description="Low complexity" evidence="6">
    <location>
        <begin position="600"/>
        <end position="617"/>
    </location>
</feature>
<sequence length="617" mass="67055">MATYRVDILFLLLIQYFLITFQLSEQNDGNSLYEDLLLPYPPFQRHGPSHSHRFVRECQAVAYGNVTHESWRSSSKPGLPVAESQTFVSNVATGFDKPIWATGHMTFVNNPLQTVSVLEPGGAGGCGIGRLETVERTSRPKKCLYSQNGGYFRTKTGQCLGNVVSDGTLVRNSKGIQNAQFGIKKDGTLVFGYLSEEDVLDTENPFVQLVSGVVWLLRNGSTYITESTAVECEETEETGHFPEFVNTVSARTAVGHDRDGRLVLFHIDGQTGIRGMNLWQVAEFLKDQGVVNAINLDGGGSATYVVDGSLASYPSDHCHEPMWRCPRNVSTVLCVHEPLCQPEDCGGHGACVDGSCVCQPGWRGPACDTLACQTPGCGDHGVCTQYGCVCDAGWTGSNCSEVCLTGFYGDGCNQTCECWNGGSCDPVHGHCTCPAGYQGASCEHECPIGFYGVNCAQECRCQDMCPCDPVTGTCNITRKAELNSTMHRVGHCLATQMFKTWKEEDIAHQPKPYFTESTWMVISSVLCALLLASVVCNLVQSRRSSGALPRRRDYSYIPLSETNGRLSLEDLTDPASFGPGYRDVCQEDESCKAPGNQGTSRSSSESFPGESGDQLGR</sequence>
<dbReference type="InterPro" id="IPR002049">
    <property type="entry name" value="LE_dom"/>
</dbReference>
<dbReference type="PANTHER" id="PTHR40446">
    <property type="entry name" value="N-ACETYLGLUCOSAMINE-1-PHOSPHODIESTER ALPHA-N-ACETYLGLUCOSAMINIDASE"/>
    <property type="match status" value="1"/>
</dbReference>
<keyword evidence="2 7" id="KW-0732">Signal</keyword>